<sequence length="682" mass="73285">MSKRFFAAAFALGLAAVAWVGFGFIGSSWLALAMTLAIAGVYLLGGYELRQYRAATAALSHALADIPQPLPDLAAWLERVPASLRHAVRLRIAGERAPLPGPALTPYLVGLLVMLGMLGTFLGMVVTFKGAVFALEGSTDLQAIRSALAAPIKGLGLSFGTSVAGVAASAMLGLMATIARRERLELGRQLEGRIATVLLPFSLAHQRQATYQAIQSQARALPDLVERMEAMMERIEQRSRQLDEQLSARQAKFHEDVRLAYTELAGRVGTSLQDSLAEGARAAGDSIRPVVASTMAQLAQDAQRMQERLGEVAQAQVDTLSAQFGATARGVSDQWTAALEQQARGEQQRQQAWTQALQGMAVELQAQWRRAADEAIAQQQAVCRTLEQSAGEVAERAGAQALRTLDEASRLLARSEELVRARTENEARWQALQGERMEQLATLWRTELAALREQEGERGRAAVDRLDQLQAAVAQHLATLGAALEAPITRLLHTASEVPQAAAGVIAQLREEMSRAGERDNLALQERTGLMERLGALLQALQQASGEQREAIDTMVASASAVLQQAGERWGQALEAQAGKAADTSAHLATSALELGSLAEGFAQAVQSFQAGNDKLAETLQRVEASLQRSTARSDEQLAYYVAQAREVIDLSIASQQGLVDNLRQLQARKGEPLPVADAEPA</sequence>
<feature type="coiled-coil region" evidence="1">
    <location>
        <begin position="225"/>
        <end position="252"/>
    </location>
</feature>
<dbReference type="RefSeq" id="WP_201677811.1">
    <property type="nucleotide sequence ID" value="NZ_JAEQNE010000012.1"/>
</dbReference>
<keyword evidence="4" id="KW-1185">Reference proteome</keyword>
<dbReference type="AlphaFoldDB" id="A0A936ZCM7"/>
<evidence type="ECO:0000313" key="3">
    <source>
        <dbReference type="EMBL" id="MBL0395140.1"/>
    </source>
</evidence>
<accession>A0A936ZCM7</accession>
<keyword evidence="2" id="KW-0472">Membrane</keyword>
<keyword evidence="1" id="KW-0175">Coiled coil</keyword>
<keyword evidence="2" id="KW-0812">Transmembrane</keyword>
<feature type="transmembrane region" description="Helical" evidence="2">
    <location>
        <begin position="155"/>
        <end position="179"/>
    </location>
</feature>
<organism evidence="3 4">
    <name type="scientific">Ramlibacter monticola</name>
    <dbReference type="NCBI Taxonomy" id="1926872"/>
    <lineage>
        <taxon>Bacteria</taxon>
        <taxon>Pseudomonadati</taxon>
        <taxon>Pseudomonadota</taxon>
        <taxon>Betaproteobacteria</taxon>
        <taxon>Burkholderiales</taxon>
        <taxon>Comamonadaceae</taxon>
        <taxon>Ramlibacter</taxon>
    </lineage>
</organism>
<gene>
    <name evidence="3" type="ORF">JJ685_28670</name>
</gene>
<feature type="transmembrane region" description="Helical" evidence="2">
    <location>
        <begin position="107"/>
        <end position="135"/>
    </location>
</feature>
<evidence type="ECO:0000256" key="2">
    <source>
        <dbReference type="SAM" id="Phobius"/>
    </source>
</evidence>
<comment type="caution">
    <text evidence="3">The sequence shown here is derived from an EMBL/GenBank/DDBJ whole genome shotgun (WGS) entry which is preliminary data.</text>
</comment>
<proteinExistence type="predicted"/>
<name>A0A936ZCM7_9BURK</name>
<reference evidence="3 4" key="1">
    <citation type="journal article" date="2017" name="Int. J. Syst. Evol. Microbiol.">
        <title>Ramlibacter monticola sp. nov., isolated from forest soil.</title>
        <authorList>
            <person name="Chaudhary D.K."/>
            <person name="Kim J."/>
        </authorList>
    </citation>
    <scope>NUCLEOTIDE SEQUENCE [LARGE SCALE GENOMIC DNA]</scope>
    <source>
        <strain evidence="3 4">KACC 19175</strain>
    </source>
</reference>
<evidence type="ECO:0008006" key="5">
    <source>
        <dbReference type="Google" id="ProtNLM"/>
    </source>
</evidence>
<protein>
    <recommendedName>
        <fullName evidence="5">DUF802 domain-containing protein</fullName>
    </recommendedName>
</protein>
<evidence type="ECO:0000313" key="4">
    <source>
        <dbReference type="Proteomes" id="UP000599109"/>
    </source>
</evidence>
<dbReference type="Proteomes" id="UP000599109">
    <property type="component" value="Unassembled WGS sequence"/>
</dbReference>
<dbReference type="EMBL" id="JAEQNE010000012">
    <property type="protein sequence ID" value="MBL0395140.1"/>
    <property type="molecule type" value="Genomic_DNA"/>
</dbReference>
<evidence type="ECO:0000256" key="1">
    <source>
        <dbReference type="SAM" id="Coils"/>
    </source>
</evidence>
<keyword evidence="2" id="KW-1133">Transmembrane helix</keyword>